<keyword evidence="5 12" id="KW-0902">Two-component regulatory system</keyword>
<dbReference type="SUPFAM" id="SSF47226">
    <property type="entry name" value="Histidine-containing phosphotransfer domain, HPT domain"/>
    <property type="match status" value="1"/>
</dbReference>
<comment type="subunit">
    <text evidence="1 11">Homodimers and heterodimers.</text>
</comment>
<feature type="domain" description="HPt" evidence="14">
    <location>
        <begin position="39"/>
        <end position="134"/>
    </location>
</feature>
<dbReference type="GO" id="GO:0043424">
    <property type="term" value="F:protein histidine kinase binding"/>
    <property type="evidence" value="ECO:0007669"/>
    <property type="project" value="UniProtKB-UniRule"/>
</dbReference>
<dbReference type="GO" id="GO:0000160">
    <property type="term" value="P:phosphorelay signal transduction system"/>
    <property type="evidence" value="ECO:0007669"/>
    <property type="project" value="UniProtKB-UniRule"/>
</dbReference>
<reference evidence="16 17" key="1">
    <citation type="journal article" date="2019" name="G3 (Bethesda)">
        <title>Sequencing of a Wild Apple (Malus baccata) Genome Unravels the Differences Between Cultivated and Wild Apple Species Regarding Disease Resistance and Cold Tolerance.</title>
        <authorList>
            <person name="Chen X."/>
        </authorList>
    </citation>
    <scope>NUCLEOTIDE SEQUENCE [LARGE SCALE GENOMIC DNA]</scope>
    <source>
        <strain evidence="17">cv. Shandingzi</strain>
        <tissue evidence="16">Leaves</tissue>
    </source>
</reference>
<comment type="domain">
    <text evidence="12">Histidine-containing phosphotransfer domain (HPt) contains an active histidine that mediates the phosphotransfer.</text>
</comment>
<name>A0A540LXC5_MALBA</name>
<dbReference type="STRING" id="106549.A0A540LXC5"/>
<evidence type="ECO:0000256" key="2">
    <source>
        <dbReference type="ARBA" id="ARBA00022490"/>
    </source>
</evidence>
<dbReference type="SUPFAM" id="SSF54277">
    <property type="entry name" value="CAD &amp; PB1 domains"/>
    <property type="match status" value="1"/>
</dbReference>
<feature type="region of interest" description="Disordered" evidence="13">
    <location>
        <begin position="317"/>
        <end position="384"/>
    </location>
</feature>
<keyword evidence="3 12" id="KW-0932">Cytokinin signaling pathway</keyword>
<dbReference type="GO" id="GO:0009734">
    <property type="term" value="P:auxin-activated signaling pathway"/>
    <property type="evidence" value="ECO:0007669"/>
    <property type="project" value="UniProtKB-UniRule"/>
</dbReference>
<dbReference type="GO" id="GO:0009736">
    <property type="term" value="P:cytokinin-activated signaling pathway"/>
    <property type="evidence" value="ECO:0007669"/>
    <property type="project" value="UniProtKB-KW"/>
</dbReference>
<evidence type="ECO:0000256" key="5">
    <source>
        <dbReference type="ARBA" id="ARBA00023012"/>
    </source>
</evidence>
<dbReference type="Gene3D" id="1.20.120.160">
    <property type="entry name" value="HPT domain"/>
    <property type="match status" value="1"/>
</dbReference>
<gene>
    <name evidence="16" type="ORF">C1H46_023270</name>
</gene>
<keyword evidence="9 11" id="KW-0927">Auxin signaling pathway</keyword>
<evidence type="ECO:0000256" key="12">
    <source>
        <dbReference type="RuleBase" id="RU369004"/>
    </source>
</evidence>
<evidence type="ECO:0000313" key="16">
    <source>
        <dbReference type="EMBL" id="TQD91151.1"/>
    </source>
</evidence>
<dbReference type="AlphaFoldDB" id="A0A540LXC5"/>
<dbReference type="FunFam" id="1.20.120.160:FF:000001">
    <property type="entry name" value="Histidine-containing phosphotransfer protein 1"/>
    <property type="match status" value="1"/>
</dbReference>
<accession>A0A540LXC5</accession>
<proteinExistence type="inferred from homology"/>
<keyword evidence="7 11" id="KW-0804">Transcription</keyword>
<comment type="caution">
    <text evidence="16">The sequence shown here is derived from an EMBL/GenBank/DDBJ whole genome shotgun (WGS) entry which is preliminary data.</text>
</comment>
<comment type="function">
    <text evidence="12">Functions as a two-component phosphorelay mediators between cytokinin sensor histidine kinases and response regulators (B-type ARRs). Plays an important role in propagating cytokinin signal transduction.</text>
</comment>
<keyword evidence="11" id="KW-0678">Repressor</keyword>
<evidence type="ECO:0000256" key="11">
    <source>
        <dbReference type="RuleBase" id="RU004549"/>
    </source>
</evidence>
<dbReference type="Pfam" id="PF02309">
    <property type="entry name" value="AUX_IAA"/>
    <property type="match status" value="1"/>
</dbReference>
<dbReference type="InterPro" id="IPR045871">
    <property type="entry name" value="AHP1-5/YPD1"/>
</dbReference>
<dbReference type="PANTHER" id="PTHR28242">
    <property type="entry name" value="PHOSPHORELAY INTERMEDIATE PROTEIN YPD1"/>
    <property type="match status" value="1"/>
</dbReference>
<protein>
    <recommendedName>
        <fullName evidence="11 12">Multifunctional fusion protein</fullName>
    </recommendedName>
    <domain>
        <recommendedName>
            <fullName evidence="11">Auxin-responsive protein</fullName>
        </recommendedName>
    </domain>
    <domain>
        <recommendedName>
            <fullName evidence="12">Histidine-containing phosphotransfer protein</fullName>
        </recommendedName>
    </domain>
</protein>
<organism evidence="16 17">
    <name type="scientific">Malus baccata</name>
    <name type="common">Siberian crab apple</name>
    <name type="synonym">Pyrus baccata</name>
    <dbReference type="NCBI Taxonomy" id="106549"/>
    <lineage>
        <taxon>Eukaryota</taxon>
        <taxon>Viridiplantae</taxon>
        <taxon>Streptophyta</taxon>
        <taxon>Embryophyta</taxon>
        <taxon>Tracheophyta</taxon>
        <taxon>Spermatophyta</taxon>
        <taxon>Magnoliopsida</taxon>
        <taxon>eudicotyledons</taxon>
        <taxon>Gunneridae</taxon>
        <taxon>Pentapetalae</taxon>
        <taxon>rosids</taxon>
        <taxon>fabids</taxon>
        <taxon>Rosales</taxon>
        <taxon>Rosaceae</taxon>
        <taxon>Amygdaloideae</taxon>
        <taxon>Maleae</taxon>
        <taxon>Malus</taxon>
    </lineage>
</organism>
<feature type="modified residue" description="Phosphohistidine" evidence="10">
    <location>
        <position position="80"/>
    </location>
</feature>
<dbReference type="PROSITE" id="PS50894">
    <property type="entry name" value="HPT"/>
    <property type="match status" value="1"/>
</dbReference>
<dbReference type="InterPro" id="IPR008207">
    <property type="entry name" value="Sig_transdc_His_kin_Hpt_dom"/>
</dbReference>
<dbReference type="GO" id="GO:0009927">
    <property type="term" value="F:histidine phosphotransfer kinase activity"/>
    <property type="evidence" value="ECO:0007669"/>
    <property type="project" value="UniProtKB-UniRule"/>
</dbReference>
<dbReference type="PANTHER" id="PTHR28242:SF51">
    <property type="entry name" value="HISTIDINE-CONTAINING PHOSPHOTRANSFER PROTEIN"/>
    <property type="match status" value="1"/>
</dbReference>
<dbReference type="GO" id="GO:0005829">
    <property type="term" value="C:cytosol"/>
    <property type="evidence" value="ECO:0007669"/>
    <property type="project" value="UniProtKB-SubCell"/>
</dbReference>
<dbReference type="InterPro" id="IPR033389">
    <property type="entry name" value="AUX/IAA_dom"/>
</dbReference>
<dbReference type="InterPro" id="IPR053793">
    <property type="entry name" value="PB1-like"/>
</dbReference>
<comment type="subcellular location">
    <subcellularLocation>
        <location evidence="12">Cytoplasm</location>
        <location evidence="12">Cytosol</location>
    </subcellularLocation>
    <subcellularLocation>
        <location evidence="12">Nucleus</location>
    </subcellularLocation>
</comment>
<evidence type="ECO:0000313" key="17">
    <source>
        <dbReference type="Proteomes" id="UP000315295"/>
    </source>
</evidence>
<keyword evidence="8 11" id="KW-0539">Nucleus</keyword>
<evidence type="ECO:0000256" key="13">
    <source>
        <dbReference type="SAM" id="MobiDB-lite"/>
    </source>
</evidence>
<sequence>MDRTQLQRQVALKRSSLFEQRYLDQQQFVQLEELQDDSNPNFVEEIVTLFYKDSARLFQKIEQALYSRPIDFAKLDDYMHQFNGSSSSIGAIKVKNECSQFKEFCLAANADGCFRALERVKQEHQTLRIHLENYFQSAEKLAMITTIKKGEEYEEGRKLAMITTIKKGEEYAEVGCRALPLATSCYGKCKRVALQMMIIMTLPARLITISVFRFSDLKSLVCEMDNLYSMICENNEGVVRANKRGYVAAEDKKLELRLGPPGGEDHQSLLSLGCCNNKNNISHEAKRVCHEEKKEERKWLANSSSDPPASAFELTNSTAARDSDQKSKSRIAQAPVVGWPPIRSSRKNLAIRSSPSSLAKPAADSESPNETLKEGNGKSDSTSYSKDHMFVKINMEGVPIGRKINLKAYDSYEKLSFAIDELFQGLLAAQRTCCGVEKEDKKGETKSITESLHGNGKYTLLYEDNEGDRMLVVSSNQREKTPLDSTMEVGIGRNCLILLGFLEGNIRYFYPINHKTWSVPIGMLPLFQMGVDSIVKHISNQQGCGSGNNLSKTTLVQPYNVKRAMPYPNCRKIKKGPWLYSNGCRSFLEFSMDDWTHDEDLYDLSYLIWWSKPYLARNHRNSPVVRRRERVDSTTSSVVWFGLAFPVELVEVAMVMLDWCCCTFREVCTELGEKVGVGLASELQPPPPTDHHQISSIRIHVSRVVVGSRVRRRIAAYNILSSKAAVNLPAILTVQ</sequence>
<evidence type="ECO:0000256" key="7">
    <source>
        <dbReference type="ARBA" id="ARBA00023163"/>
    </source>
</evidence>
<evidence type="ECO:0000259" key="14">
    <source>
        <dbReference type="PROSITE" id="PS50894"/>
    </source>
</evidence>
<dbReference type="GO" id="GO:0005634">
    <property type="term" value="C:nucleus"/>
    <property type="evidence" value="ECO:0007669"/>
    <property type="project" value="UniProtKB-SubCell"/>
</dbReference>
<evidence type="ECO:0000256" key="3">
    <source>
        <dbReference type="ARBA" id="ARBA00022864"/>
    </source>
</evidence>
<feature type="domain" description="PB1" evidence="15">
    <location>
        <begin position="388"/>
        <end position="503"/>
    </location>
</feature>
<keyword evidence="10" id="KW-0597">Phosphoprotein</keyword>
<evidence type="ECO:0000256" key="8">
    <source>
        <dbReference type="ARBA" id="ARBA00023242"/>
    </source>
</evidence>
<evidence type="ECO:0000259" key="15">
    <source>
        <dbReference type="PROSITE" id="PS51745"/>
    </source>
</evidence>
<dbReference type="EMBL" id="VIEB01000430">
    <property type="protein sequence ID" value="TQD91151.1"/>
    <property type="molecule type" value="Genomic_DNA"/>
</dbReference>
<evidence type="ECO:0000256" key="1">
    <source>
        <dbReference type="ARBA" id="ARBA00011726"/>
    </source>
</evidence>
<comment type="similarity">
    <text evidence="11">Belongs to the Aux/IAA family.</text>
</comment>
<dbReference type="InterPro" id="IPR036641">
    <property type="entry name" value="HPT_dom_sf"/>
</dbReference>
<dbReference type="PROSITE" id="PS51745">
    <property type="entry name" value="PB1"/>
    <property type="match status" value="1"/>
</dbReference>
<keyword evidence="17" id="KW-1185">Reference proteome</keyword>
<comment type="function">
    <text evidence="11">Aux/IAA proteins are short-lived transcriptional factors that function as repressors of early auxin response genes at low auxin concentrations.</text>
</comment>
<keyword evidence="2" id="KW-0963">Cytoplasm</keyword>
<dbReference type="Gene3D" id="3.10.20.90">
    <property type="entry name" value="Phosphatidylinositol 3-kinase Catalytic Subunit, Chain A, domain 1"/>
    <property type="match status" value="1"/>
</dbReference>
<dbReference type="Pfam" id="PF01627">
    <property type="entry name" value="Hpt"/>
    <property type="match status" value="1"/>
</dbReference>
<evidence type="ECO:0000256" key="10">
    <source>
        <dbReference type="PROSITE-ProRule" id="PRU00110"/>
    </source>
</evidence>
<keyword evidence="6 11" id="KW-0805">Transcription regulation</keyword>
<dbReference type="Proteomes" id="UP000315295">
    <property type="component" value="Unassembled WGS sequence"/>
</dbReference>
<evidence type="ECO:0000256" key="6">
    <source>
        <dbReference type="ARBA" id="ARBA00023015"/>
    </source>
</evidence>
<evidence type="ECO:0000256" key="9">
    <source>
        <dbReference type="ARBA" id="ARBA00023294"/>
    </source>
</evidence>
<keyword evidence="4" id="KW-0007">Acetylation</keyword>
<evidence type="ECO:0000256" key="4">
    <source>
        <dbReference type="ARBA" id="ARBA00022990"/>
    </source>
</evidence>